<keyword evidence="3" id="KW-1185">Reference proteome</keyword>
<name>A0A0S4R205_9ACTN</name>
<evidence type="ECO:0000259" key="1">
    <source>
        <dbReference type="Pfam" id="PF14024"/>
    </source>
</evidence>
<dbReference type="Proteomes" id="UP000198802">
    <property type="component" value="Unassembled WGS sequence"/>
</dbReference>
<accession>A0A0S4R205</accession>
<proteinExistence type="predicted"/>
<dbReference type="EMBL" id="FAOZ01000067">
    <property type="protein sequence ID" value="CUU61244.1"/>
    <property type="molecule type" value="Genomic_DNA"/>
</dbReference>
<protein>
    <recommendedName>
        <fullName evidence="1">DUF4240 domain-containing protein</fullName>
    </recommendedName>
</protein>
<feature type="domain" description="DUF4240" evidence="1">
    <location>
        <begin position="3"/>
        <end position="126"/>
    </location>
</feature>
<gene>
    <name evidence="2" type="ORF">Ga0074812_1676</name>
</gene>
<dbReference type="AlphaFoldDB" id="A0A0S4R205"/>
<organism evidence="2 3">
    <name type="scientific">Parafrankia irregularis</name>
    <dbReference type="NCBI Taxonomy" id="795642"/>
    <lineage>
        <taxon>Bacteria</taxon>
        <taxon>Bacillati</taxon>
        <taxon>Actinomycetota</taxon>
        <taxon>Actinomycetes</taxon>
        <taxon>Frankiales</taxon>
        <taxon>Frankiaceae</taxon>
        <taxon>Parafrankia</taxon>
    </lineage>
</organism>
<evidence type="ECO:0000313" key="2">
    <source>
        <dbReference type="EMBL" id="CUU61244.1"/>
    </source>
</evidence>
<evidence type="ECO:0000313" key="3">
    <source>
        <dbReference type="Proteomes" id="UP000198802"/>
    </source>
</evidence>
<sequence>MADFWQIIGESRARDASDLESALDRLSAQLNGLSPAELMHFAEQLRESLYYLDRREIAEIPVRVPGGLKFPQTSDHFLYARCACVLAGEDAYNAALQYGAEFERFVKPFVQEAEGLLYLASDLYEEKTGRKMEVGRNFPIESMSNVQGWSG</sequence>
<dbReference type="RefSeq" id="WP_091287390.1">
    <property type="nucleotide sequence ID" value="NZ_FAOZ01000067.1"/>
</dbReference>
<reference evidence="3" key="1">
    <citation type="submission" date="2015-11" db="EMBL/GenBank/DDBJ databases">
        <authorList>
            <person name="Varghese N."/>
        </authorList>
    </citation>
    <scope>NUCLEOTIDE SEQUENCE [LARGE SCALE GENOMIC DNA]</scope>
    <source>
        <strain evidence="3">DSM 45899</strain>
    </source>
</reference>
<dbReference type="InterPro" id="IPR025334">
    <property type="entry name" value="DUF4240"/>
</dbReference>
<dbReference type="Pfam" id="PF14024">
    <property type="entry name" value="DUF4240"/>
    <property type="match status" value="1"/>
</dbReference>